<organism evidence="2 3">
    <name type="scientific">Marchantia polymorpha</name>
    <name type="common">Common liverwort</name>
    <name type="synonym">Marchantia aquatica</name>
    <dbReference type="NCBI Taxonomy" id="3197"/>
    <lineage>
        <taxon>Eukaryota</taxon>
        <taxon>Viridiplantae</taxon>
        <taxon>Streptophyta</taxon>
        <taxon>Embryophyta</taxon>
        <taxon>Marchantiophyta</taxon>
        <taxon>Marchantiopsida</taxon>
        <taxon>Marchantiidae</taxon>
        <taxon>Marchantiales</taxon>
        <taxon>Marchantiaceae</taxon>
        <taxon>Marchantia</taxon>
    </lineage>
</organism>
<accession>A0A2R6WKH5</accession>
<evidence type="ECO:0000313" key="3">
    <source>
        <dbReference type="Proteomes" id="UP000244005"/>
    </source>
</evidence>
<protein>
    <submittedName>
        <fullName evidence="2">Uncharacterized protein</fullName>
    </submittedName>
</protein>
<evidence type="ECO:0000313" key="2">
    <source>
        <dbReference type="EMBL" id="PTQ34367.1"/>
    </source>
</evidence>
<dbReference type="Proteomes" id="UP000244005">
    <property type="component" value="Unassembled WGS sequence"/>
</dbReference>
<reference evidence="3" key="1">
    <citation type="journal article" date="2017" name="Cell">
        <title>Insights into land plant evolution garnered from the Marchantia polymorpha genome.</title>
        <authorList>
            <person name="Bowman J.L."/>
            <person name="Kohchi T."/>
            <person name="Yamato K.T."/>
            <person name="Jenkins J."/>
            <person name="Shu S."/>
            <person name="Ishizaki K."/>
            <person name="Yamaoka S."/>
            <person name="Nishihama R."/>
            <person name="Nakamura Y."/>
            <person name="Berger F."/>
            <person name="Adam C."/>
            <person name="Aki S.S."/>
            <person name="Althoff F."/>
            <person name="Araki T."/>
            <person name="Arteaga-Vazquez M.A."/>
            <person name="Balasubrmanian S."/>
            <person name="Barry K."/>
            <person name="Bauer D."/>
            <person name="Boehm C.R."/>
            <person name="Briginshaw L."/>
            <person name="Caballero-Perez J."/>
            <person name="Catarino B."/>
            <person name="Chen F."/>
            <person name="Chiyoda S."/>
            <person name="Chovatia M."/>
            <person name="Davies K.M."/>
            <person name="Delmans M."/>
            <person name="Demura T."/>
            <person name="Dierschke T."/>
            <person name="Dolan L."/>
            <person name="Dorantes-Acosta A.E."/>
            <person name="Eklund D.M."/>
            <person name="Florent S.N."/>
            <person name="Flores-Sandoval E."/>
            <person name="Fujiyama A."/>
            <person name="Fukuzawa H."/>
            <person name="Galik B."/>
            <person name="Grimanelli D."/>
            <person name="Grimwood J."/>
            <person name="Grossniklaus U."/>
            <person name="Hamada T."/>
            <person name="Haseloff J."/>
            <person name="Hetherington A.J."/>
            <person name="Higo A."/>
            <person name="Hirakawa Y."/>
            <person name="Hundley H.N."/>
            <person name="Ikeda Y."/>
            <person name="Inoue K."/>
            <person name="Inoue S.I."/>
            <person name="Ishida S."/>
            <person name="Jia Q."/>
            <person name="Kakita M."/>
            <person name="Kanazawa T."/>
            <person name="Kawai Y."/>
            <person name="Kawashima T."/>
            <person name="Kennedy M."/>
            <person name="Kinose K."/>
            <person name="Kinoshita T."/>
            <person name="Kohara Y."/>
            <person name="Koide E."/>
            <person name="Komatsu K."/>
            <person name="Kopischke S."/>
            <person name="Kubo M."/>
            <person name="Kyozuka J."/>
            <person name="Lagercrantz U."/>
            <person name="Lin S.S."/>
            <person name="Lindquist E."/>
            <person name="Lipzen A.M."/>
            <person name="Lu C.W."/>
            <person name="De Luna E."/>
            <person name="Martienssen R.A."/>
            <person name="Minamino N."/>
            <person name="Mizutani M."/>
            <person name="Mizutani M."/>
            <person name="Mochizuki N."/>
            <person name="Monte I."/>
            <person name="Mosher R."/>
            <person name="Nagasaki H."/>
            <person name="Nakagami H."/>
            <person name="Naramoto S."/>
            <person name="Nishitani K."/>
            <person name="Ohtani M."/>
            <person name="Okamoto T."/>
            <person name="Okumura M."/>
            <person name="Phillips J."/>
            <person name="Pollak B."/>
            <person name="Reinders A."/>
            <person name="Rovekamp M."/>
            <person name="Sano R."/>
            <person name="Sawa S."/>
            <person name="Schmid M.W."/>
            <person name="Shirakawa M."/>
            <person name="Solano R."/>
            <person name="Spunde A."/>
            <person name="Suetsugu N."/>
            <person name="Sugano S."/>
            <person name="Sugiyama A."/>
            <person name="Sun R."/>
            <person name="Suzuki Y."/>
            <person name="Takenaka M."/>
            <person name="Takezawa D."/>
            <person name="Tomogane H."/>
            <person name="Tsuzuki M."/>
            <person name="Ueda T."/>
            <person name="Umeda M."/>
            <person name="Ward J.M."/>
            <person name="Watanabe Y."/>
            <person name="Yazaki K."/>
            <person name="Yokoyama R."/>
            <person name="Yoshitake Y."/>
            <person name="Yotsui I."/>
            <person name="Zachgo S."/>
            <person name="Schmutz J."/>
        </authorList>
    </citation>
    <scope>NUCLEOTIDE SEQUENCE [LARGE SCALE GENOMIC DNA]</scope>
    <source>
        <strain evidence="3">Tak-1</strain>
    </source>
</reference>
<proteinExistence type="predicted"/>
<feature type="region of interest" description="Disordered" evidence="1">
    <location>
        <begin position="86"/>
        <end position="193"/>
    </location>
</feature>
<name>A0A2R6WKH5_MARPO</name>
<gene>
    <name evidence="2" type="ORF">MARPO_0081s0084</name>
</gene>
<feature type="compositionally biased region" description="Gly residues" evidence="1">
    <location>
        <begin position="184"/>
        <end position="193"/>
    </location>
</feature>
<evidence type="ECO:0000256" key="1">
    <source>
        <dbReference type="SAM" id="MobiDB-lite"/>
    </source>
</evidence>
<dbReference type="EMBL" id="KZ772753">
    <property type="protein sequence ID" value="PTQ34367.1"/>
    <property type="molecule type" value="Genomic_DNA"/>
</dbReference>
<feature type="compositionally biased region" description="Basic and acidic residues" evidence="1">
    <location>
        <begin position="145"/>
        <end position="168"/>
    </location>
</feature>
<sequence length="193" mass="21410">MESSRRAGRFRELNRKVHHFTALVTYSTERDGRTLRSCQWEQDGETRPRKERKLLLLARPPRCELYVCRGVGVALRGTEFEELGSLLGTSQSGRRGPATEGCSTGSRRGGAREQGQAREREGEGKGKGTGTQGQRKPGRCGRVTQGEEKAKPKAREGKREREEREGKKGSGGGGRRGKEIRLHFGGGEFEQRG</sequence>
<keyword evidence="3" id="KW-1185">Reference proteome</keyword>
<dbReference type="AlphaFoldDB" id="A0A2R6WKH5"/>
<feature type="compositionally biased region" description="Basic and acidic residues" evidence="1">
    <location>
        <begin position="115"/>
        <end position="126"/>
    </location>
</feature>